<dbReference type="GeneID" id="24138672"/>
<evidence type="ECO:0000313" key="2">
    <source>
        <dbReference type="EMBL" id="KDO17472.1"/>
    </source>
</evidence>
<name>A0A067BS22_SAPPC</name>
<feature type="compositionally biased region" description="Basic residues" evidence="1">
    <location>
        <begin position="91"/>
        <end position="101"/>
    </location>
</feature>
<dbReference type="KEGG" id="spar:SPRG_17110"/>
<dbReference type="RefSeq" id="XP_012211820.1">
    <property type="nucleotide sequence ID" value="XM_012356430.1"/>
</dbReference>
<feature type="region of interest" description="Disordered" evidence="1">
    <location>
        <begin position="62"/>
        <end position="113"/>
    </location>
</feature>
<accession>A0A067BS22</accession>
<evidence type="ECO:0000313" key="3">
    <source>
        <dbReference type="Proteomes" id="UP000030745"/>
    </source>
</evidence>
<dbReference type="OrthoDB" id="440324at2759"/>
<dbReference type="VEuPathDB" id="FungiDB:SPRG_17110"/>
<organism evidence="2 3">
    <name type="scientific">Saprolegnia parasitica (strain CBS 223.65)</name>
    <dbReference type="NCBI Taxonomy" id="695850"/>
    <lineage>
        <taxon>Eukaryota</taxon>
        <taxon>Sar</taxon>
        <taxon>Stramenopiles</taxon>
        <taxon>Oomycota</taxon>
        <taxon>Saprolegniomycetes</taxon>
        <taxon>Saprolegniales</taxon>
        <taxon>Saprolegniaceae</taxon>
        <taxon>Saprolegnia</taxon>
    </lineage>
</organism>
<dbReference type="Proteomes" id="UP000030745">
    <property type="component" value="Unassembled WGS sequence"/>
</dbReference>
<feature type="compositionally biased region" description="Low complexity" evidence="1">
    <location>
        <begin position="80"/>
        <end position="90"/>
    </location>
</feature>
<reference evidence="2 3" key="1">
    <citation type="journal article" date="2013" name="PLoS Genet.">
        <title>Distinctive expansion of potential virulence genes in the genome of the oomycete fish pathogen Saprolegnia parasitica.</title>
        <authorList>
            <person name="Jiang R.H."/>
            <person name="de Bruijn I."/>
            <person name="Haas B.J."/>
            <person name="Belmonte R."/>
            <person name="Lobach L."/>
            <person name="Christie J."/>
            <person name="van den Ackerveken G."/>
            <person name="Bottin A."/>
            <person name="Bulone V."/>
            <person name="Diaz-Moreno S.M."/>
            <person name="Dumas B."/>
            <person name="Fan L."/>
            <person name="Gaulin E."/>
            <person name="Govers F."/>
            <person name="Grenville-Briggs L.J."/>
            <person name="Horner N.R."/>
            <person name="Levin J.Z."/>
            <person name="Mammella M."/>
            <person name="Meijer H.J."/>
            <person name="Morris P."/>
            <person name="Nusbaum C."/>
            <person name="Oome S."/>
            <person name="Phillips A.J."/>
            <person name="van Rooyen D."/>
            <person name="Rzeszutek E."/>
            <person name="Saraiva M."/>
            <person name="Secombes C.J."/>
            <person name="Seidl M.F."/>
            <person name="Snel B."/>
            <person name="Stassen J.H."/>
            <person name="Sykes S."/>
            <person name="Tripathy S."/>
            <person name="van den Berg H."/>
            <person name="Vega-Arreguin J.C."/>
            <person name="Wawra S."/>
            <person name="Young S.K."/>
            <person name="Zeng Q."/>
            <person name="Dieguez-Uribeondo J."/>
            <person name="Russ C."/>
            <person name="Tyler B.M."/>
            <person name="van West P."/>
        </authorList>
    </citation>
    <scope>NUCLEOTIDE SEQUENCE [LARGE SCALE GENOMIC DNA]</scope>
    <source>
        <strain evidence="2 3">CBS 223.65</strain>
    </source>
</reference>
<dbReference type="EMBL" id="KK583652">
    <property type="protein sequence ID" value="KDO17472.1"/>
    <property type="molecule type" value="Genomic_DNA"/>
</dbReference>
<keyword evidence="3" id="KW-1185">Reference proteome</keyword>
<gene>
    <name evidence="2" type="ORF">SPRG_17110</name>
</gene>
<dbReference type="AlphaFoldDB" id="A0A067BS22"/>
<feature type="compositionally biased region" description="Basic and acidic residues" evidence="1">
    <location>
        <begin position="69"/>
        <end position="79"/>
    </location>
</feature>
<dbReference type="OMA" id="PYTIHEK"/>
<evidence type="ECO:0000256" key="1">
    <source>
        <dbReference type="SAM" id="MobiDB-lite"/>
    </source>
</evidence>
<protein>
    <submittedName>
        <fullName evidence="2">Uncharacterized protein</fullName>
    </submittedName>
</protein>
<sequence length="113" mass="12113">MADPARSDGIKVLEDAQRKLDEALAKGKKDIVLKKVRPYTIHEKLFSNSSIPPLPKVAAATEPAPAIGGDEKKKAESKASIKASSAASKNLKLKVKKRKHKDTIGSEDDEAAP</sequence>
<proteinExistence type="predicted"/>